<dbReference type="AlphaFoldDB" id="D4ML94"/>
<dbReference type="KEGG" id="esr:ES1_15750"/>
<dbReference type="PATRIC" id="fig|717961.3.peg.1666"/>
<name>D4ML94_9FIRM</name>
<dbReference type="HOGENOM" id="CLU_1862181_0_0_9"/>
<sequence>MFNEKCCLMCIFYATKKNCIGIRKNFCVRHQMRAVPGNICEYYIRDYKKVLHYNNFRYTRDNESKHTCEYCANRAGKPGKTKERIHWCEAMNVDFPDDFNPVWHTCDSFVDGGDDAFIDCLCDEYYEALEEMRGGKK</sequence>
<dbReference type="BioCyc" id="ESIR717961:G136L-1303-MONOMER"/>
<accession>D4ML94</accession>
<proteinExistence type="predicted"/>
<protein>
    <submittedName>
        <fullName evidence="1">Uncharacterized protein</fullName>
    </submittedName>
</protein>
<evidence type="ECO:0000313" key="1">
    <source>
        <dbReference type="EMBL" id="CBL34527.1"/>
    </source>
</evidence>
<dbReference type="Proteomes" id="UP000007050">
    <property type="component" value="Chromosome"/>
</dbReference>
<dbReference type="EMBL" id="FP929059">
    <property type="protein sequence ID" value="CBL34527.1"/>
    <property type="molecule type" value="Genomic_DNA"/>
</dbReference>
<reference evidence="1 2" key="1">
    <citation type="submission" date="2010-03" db="EMBL/GenBank/DDBJ databases">
        <title>The genome sequence of Eubacterium siraeum V10Sc8a.</title>
        <authorList>
            <consortium name="metaHIT consortium -- http://www.metahit.eu/"/>
            <person name="Pajon A."/>
            <person name="Turner K."/>
            <person name="Parkhill J."/>
            <person name="Duncan S."/>
            <person name="Flint H."/>
        </authorList>
    </citation>
    <scope>NUCLEOTIDE SEQUENCE [LARGE SCALE GENOMIC DNA]</scope>
    <source>
        <strain evidence="1 2">V10Sc8a</strain>
    </source>
</reference>
<evidence type="ECO:0000313" key="2">
    <source>
        <dbReference type="Proteomes" id="UP000007050"/>
    </source>
</evidence>
<organism evidence="1 2">
    <name type="scientific">[Eubacterium] siraeum V10Sc8a</name>
    <dbReference type="NCBI Taxonomy" id="717961"/>
    <lineage>
        <taxon>Bacteria</taxon>
        <taxon>Bacillati</taxon>
        <taxon>Bacillota</taxon>
        <taxon>Clostridia</taxon>
        <taxon>Eubacteriales</taxon>
        <taxon>Oscillospiraceae</taxon>
        <taxon>Oscillospiraceae incertae sedis</taxon>
    </lineage>
</organism>
<reference evidence="1 2" key="2">
    <citation type="submission" date="2010-03" db="EMBL/GenBank/DDBJ databases">
        <authorList>
            <person name="Pajon A."/>
        </authorList>
    </citation>
    <scope>NUCLEOTIDE SEQUENCE [LARGE SCALE GENOMIC DNA]</scope>
    <source>
        <strain evidence="1 2">V10Sc8a</strain>
    </source>
</reference>
<gene>
    <name evidence="1" type="ORF">ES1_15750</name>
</gene>